<comment type="catalytic activity">
    <reaction evidence="1">
        <text>2 6,7-dimethyl-8-(1-D-ribityl)lumazine + H(+) = 5-amino-6-(D-ribitylamino)uracil + riboflavin</text>
        <dbReference type="Rhea" id="RHEA:20772"/>
        <dbReference type="ChEBI" id="CHEBI:15378"/>
        <dbReference type="ChEBI" id="CHEBI:15934"/>
        <dbReference type="ChEBI" id="CHEBI:57986"/>
        <dbReference type="ChEBI" id="CHEBI:58201"/>
        <dbReference type="EC" id="2.5.1.9"/>
    </reaction>
</comment>
<protein>
    <recommendedName>
        <fullName evidence="5">Riboflavin synthase</fullName>
        <ecNumber evidence="4">2.5.1.9</ecNumber>
    </recommendedName>
</protein>
<evidence type="ECO:0000256" key="8">
    <source>
        <dbReference type="ARBA" id="ARBA00022737"/>
    </source>
</evidence>
<evidence type="ECO:0000256" key="3">
    <source>
        <dbReference type="ARBA" id="ARBA00004887"/>
    </source>
</evidence>
<dbReference type="Pfam" id="PF00677">
    <property type="entry name" value="Lum_binding"/>
    <property type="match status" value="2"/>
</dbReference>
<proteinExistence type="predicted"/>
<evidence type="ECO:0000256" key="2">
    <source>
        <dbReference type="ARBA" id="ARBA00002803"/>
    </source>
</evidence>
<dbReference type="CDD" id="cd00402">
    <property type="entry name" value="Riboflavin_synthase_like"/>
    <property type="match status" value="1"/>
</dbReference>
<evidence type="ECO:0000256" key="5">
    <source>
        <dbReference type="ARBA" id="ARBA00013950"/>
    </source>
</evidence>
<dbReference type="GO" id="GO:0009231">
    <property type="term" value="P:riboflavin biosynthetic process"/>
    <property type="evidence" value="ECO:0007669"/>
    <property type="project" value="UniProtKB-KW"/>
</dbReference>
<evidence type="ECO:0000256" key="7">
    <source>
        <dbReference type="ARBA" id="ARBA00022679"/>
    </source>
</evidence>
<dbReference type="FunFam" id="2.40.30.20:FF:000004">
    <property type="entry name" value="Riboflavin synthase, alpha subunit"/>
    <property type="match status" value="1"/>
</dbReference>
<dbReference type="PROSITE" id="PS51177">
    <property type="entry name" value="LUMAZINE_BIND"/>
    <property type="match status" value="2"/>
</dbReference>
<feature type="domain" description="Lumazine-binding" evidence="9">
    <location>
        <begin position="93"/>
        <end position="189"/>
    </location>
</feature>
<keyword evidence="6" id="KW-0686">Riboflavin biosynthesis</keyword>
<dbReference type="SUPFAM" id="SSF63380">
    <property type="entry name" value="Riboflavin synthase domain-like"/>
    <property type="match status" value="2"/>
</dbReference>
<evidence type="ECO:0000256" key="6">
    <source>
        <dbReference type="ARBA" id="ARBA00022619"/>
    </source>
</evidence>
<evidence type="ECO:0000256" key="4">
    <source>
        <dbReference type="ARBA" id="ARBA00012827"/>
    </source>
</evidence>
<sequence length="191" mass="21055">MFTGIIQAVGSIQEINNTSIFSFKGLDLKNCKVGDSIAVNGVCLTITNIKDGIWSADISQETKNCTTYKNAKVGDVVNFEKALRFNEGLDGHLVSGHIDDVAEVIGFKNIEDNKNLKIKLSEKLLKMVVDKGSITINGVSLTINKIEENVIDINLVPHTIKKTQFKFLKQGDLVNVEVDMIAKYVSKLINK</sequence>
<dbReference type="InterPro" id="IPR026017">
    <property type="entry name" value="Lumazine-bd_dom"/>
</dbReference>
<dbReference type="PIRSF" id="PIRSF000498">
    <property type="entry name" value="Riboflavin_syn_A"/>
    <property type="match status" value="1"/>
</dbReference>
<keyword evidence="7 10" id="KW-0808">Transferase</keyword>
<keyword evidence="8" id="KW-0677">Repeat</keyword>
<dbReference type="Gene3D" id="2.40.30.20">
    <property type="match status" value="2"/>
</dbReference>
<evidence type="ECO:0000259" key="9">
    <source>
        <dbReference type="PROSITE" id="PS51177"/>
    </source>
</evidence>
<evidence type="ECO:0000313" key="10">
    <source>
        <dbReference type="EMBL" id="SFV57586.1"/>
    </source>
</evidence>
<dbReference type="InterPro" id="IPR001783">
    <property type="entry name" value="Lumazine-bd"/>
</dbReference>
<dbReference type="EC" id="2.5.1.9" evidence="4"/>
<reference evidence="10" key="1">
    <citation type="submission" date="2016-10" db="EMBL/GenBank/DDBJ databases">
        <authorList>
            <person name="de Groot N.N."/>
        </authorList>
    </citation>
    <scope>NUCLEOTIDE SEQUENCE</scope>
</reference>
<organism evidence="10">
    <name type="scientific">hydrothermal vent metagenome</name>
    <dbReference type="NCBI Taxonomy" id="652676"/>
    <lineage>
        <taxon>unclassified sequences</taxon>
        <taxon>metagenomes</taxon>
        <taxon>ecological metagenomes</taxon>
    </lineage>
</organism>
<dbReference type="AlphaFoldDB" id="A0A1W1BVP0"/>
<comment type="function">
    <text evidence="2">Catalyzes the dismutation of two molecules of 6,7-dimethyl-8-ribityllumazine, resulting in the formation of riboflavin and 5-amino-6-(D-ribitylamino)uracil.</text>
</comment>
<name>A0A1W1BVP0_9ZZZZ</name>
<dbReference type="InterPro" id="IPR023366">
    <property type="entry name" value="ATP_synth_asu-like_sf"/>
</dbReference>
<dbReference type="PANTHER" id="PTHR21098:SF12">
    <property type="entry name" value="RIBOFLAVIN SYNTHASE"/>
    <property type="match status" value="1"/>
</dbReference>
<feature type="domain" description="Lumazine-binding" evidence="9">
    <location>
        <begin position="1"/>
        <end position="92"/>
    </location>
</feature>
<dbReference type="NCBIfam" id="TIGR00187">
    <property type="entry name" value="ribE"/>
    <property type="match status" value="1"/>
</dbReference>
<gene>
    <name evidence="10" type="ORF">MNB_SUP05-5-734</name>
</gene>
<dbReference type="EMBL" id="FPHJ01000023">
    <property type="protein sequence ID" value="SFV57586.1"/>
    <property type="molecule type" value="Genomic_DNA"/>
</dbReference>
<dbReference type="NCBIfam" id="NF006767">
    <property type="entry name" value="PRK09289.1"/>
    <property type="match status" value="1"/>
</dbReference>
<dbReference type="GO" id="GO:0004746">
    <property type="term" value="F:riboflavin synthase activity"/>
    <property type="evidence" value="ECO:0007669"/>
    <property type="project" value="UniProtKB-EC"/>
</dbReference>
<accession>A0A1W1BVP0</accession>
<evidence type="ECO:0000256" key="1">
    <source>
        <dbReference type="ARBA" id="ARBA00000968"/>
    </source>
</evidence>
<comment type="pathway">
    <text evidence="3">Cofactor biosynthesis; riboflavin biosynthesis; riboflavin from 2-hydroxy-3-oxobutyl phosphate and 5-amino-6-(D-ribitylamino)uracil: step 2/2.</text>
</comment>
<dbReference type="InterPro" id="IPR017938">
    <property type="entry name" value="Riboflavin_synthase-like_b-brl"/>
</dbReference>
<dbReference type="PANTHER" id="PTHR21098">
    <property type="entry name" value="RIBOFLAVIN SYNTHASE ALPHA CHAIN"/>
    <property type="match status" value="1"/>
</dbReference>